<dbReference type="Proteomes" id="UP000031980">
    <property type="component" value="Unassembled WGS sequence"/>
</dbReference>
<dbReference type="GO" id="GO:0016989">
    <property type="term" value="F:sigma factor antagonist activity"/>
    <property type="evidence" value="ECO:0007669"/>
    <property type="project" value="TreeGrafter"/>
</dbReference>
<dbReference type="Pfam" id="PF04773">
    <property type="entry name" value="FecR"/>
    <property type="match status" value="1"/>
</dbReference>
<evidence type="ECO:0000256" key="1">
    <source>
        <dbReference type="SAM" id="Phobius"/>
    </source>
</evidence>
<evidence type="ECO:0000313" key="6">
    <source>
        <dbReference type="Proteomes" id="UP000031937"/>
    </source>
</evidence>
<dbReference type="AlphaFoldDB" id="A0A0C3RGC1"/>
<accession>A0A0C3RGC1</accession>
<dbReference type="InterPro" id="IPR006860">
    <property type="entry name" value="FecR"/>
</dbReference>
<dbReference type="InterPro" id="IPR012373">
    <property type="entry name" value="Ferrdict_sens_TM"/>
</dbReference>
<dbReference type="Proteomes" id="UP000031937">
    <property type="component" value="Unassembled WGS sequence"/>
</dbReference>
<sequence>MVLNSKRNKIVDLILTYLKGELGVDQEEELTKWLRESEENRFLFDRLTDVTYVEKGMREFRRYDSKEDWEKVERRIGFSYRRPKFRFWRCVAMIVVLMCVGGIFFYLSERGNPVIENAGLPISILPGSSKALLVLENGEVVPLTAEYDSVCRELKGENFVNDGKRLLYIDTLVTEEAKWHTLKVPRGGEYMLCMADGTKVILNADSKIRYPDRFAGDQRLVELEGEAFFEVRKDTLKPFIVQTNRLKVRVLGTVFNLKAYPDELQQTTLVEGKVRITAGDEEVELRPGDRATCWDEKLKVEQVDVRSCIAWVERRFVFENEFLPSVLKKLERWYDVRISIEDASLREIRFTGNLPKYESIDKVLEILELTARLRFEWNGRTLIVRKE</sequence>
<evidence type="ECO:0000313" key="5">
    <source>
        <dbReference type="EMBL" id="KIO45996.1"/>
    </source>
</evidence>
<keyword evidence="7" id="KW-1185">Reference proteome</keyword>
<dbReference type="OrthoDB" id="1098493at2"/>
<evidence type="ECO:0000259" key="3">
    <source>
        <dbReference type="Pfam" id="PF16344"/>
    </source>
</evidence>
<gene>
    <name evidence="5" type="ORF">BA92_06045</name>
    <name evidence="4" type="ORF">IE90_12095</name>
</gene>
<dbReference type="RefSeq" id="WP_052634749.1">
    <property type="nucleotide sequence ID" value="NZ_JPIT01000031.1"/>
</dbReference>
<proteinExistence type="predicted"/>
<feature type="domain" description="Protein FecR C-terminal" evidence="3">
    <location>
        <begin position="315"/>
        <end position="384"/>
    </location>
</feature>
<evidence type="ECO:0000313" key="7">
    <source>
        <dbReference type="Proteomes" id="UP000031980"/>
    </source>
</evidence>
<dbReference type="Pfam" id="PF16344">
    <property type="entry name" value="FecR_C"/>
    <property type="match status" value="1"/>
</dbReference>
<feature type="domain" description="FecR protein" evidence="2">
    <location>
        <begin position="182"/>
        <end position="275"/>
    </location>
</feature>
<dbReference type="EMBL" id="JPIU01000037">
    <property type="protein sequence ID" value="KIO45996.1"/>
    <property type="molecule type" value="Genomic_DNA"/>
</dbReference>
<keyword evidence="1" id="KW-0812">Transmembrane</keyword>
<protein>
    <submittedName>
        <fullName evidence="5">Uncharacterized protein</fullName>
    </submittedName>
</protein>
<dbReference type="PANTHER" id="PTHR30273">
    <property type="entry name" value="PERIPLASMIC SIGNAL SENSOR AND SIGMA FACTOR ACTIVATOR FECR-RELATED"/>
    <property type="match status" value="1"/>
</dbReference>
<name>A0A0C3RGC1_9PORP</name>
<comment type="caution">
    <text evidence="5">The sequence shown here is derived from an EMBL/GenBank/DDBJ whole genome shotgun (WGS) entry which is preliminary data.</text>
</comment>
<evidence type="ECO:0000313" key="4">
    <source>
        <dbReference type="EMBL" id="KIO43832.1"/>
    </source>
</evidence>
<organism evidence="5 7">
    <name type="scientific">Sanguibacteroides justesenii</name>
    <dbReference type="NCBI Taxonomy" id="1547597"/>
    <lineage>
        <taxon>Bacteria</taxon>
        <taxon>Pseudomonadati</taxon>
        <taxon>Bacteroidota</taxon>
        <taxon>Bacteroidia</taxon>
        <taxon>Bacteroidales</taxon>
        <taxon>Porphyromonadaceae</taxon>
        <taxon>Sanguibacteroides</taxon>
    </lineage>
</organism>
<dbReference type="PANTHER" id="PTHR30273:SF2">
    <property type="entry name" value="PROTEIN FECR"/>
    <property type="match status" value="1"/>
</dbReference>
<dbReference type="Gene3D" id="2.60.120.1440">
    <property type="match status" value="1"/>
</dbReference>
<dbReference type="Gene3D" id="3.55.50.30">
    <property type="match status" value="1"/>
</dbReference>
<keyword evidence="1" id="KW-0472">Membrane</keyword>
<evidence type="ECO:0000259" key="2">
    <source>
        <dbReference type="Pfam" id="PF04773"/>
    </source>
</evidence>
<reference evidence="4 6" key="2">
    <citation type="submission" date="2014-07" db="EMBL/GenBank/DDBJ databases">
        <title>Porphyromonadaceae bacterium OUH 334697 = ATCC BAA-2682 = DSM 28341 draft genome.</title>
        <authorList>
            <person name="Sydenham T.V."/>
            <person name="Hasman H."/>
            <person name="Justesen U.S."/>
        </authorList>
    </citation>
    <scope>NUCLEOTIDE SEQUENCE [LARGE SCALE GENOMIC DNA]</scope>
    <source>
        <strain evidence="4 6">OUH 334697</strain>
    </source>
</reference>
<reference evidence="5 7" key="1">
    <citation type="submission" date="2014-07" db="EMBL/GenBank/DDBJ databases">
        <title>Porphyromonadaceae bacterium OUH 308042 = ATCC BAA-2681 = DSM 28342 draft genome.</title>
        <authorList>
            <person name="Sydenham T.V."/>
            <person name="Hasman H."/>
            <person name="Justensen U.S."/>
        </authorList>
    </citation>
    <scope>NUCLEOTIDE SEQUENCE [LARGE SCALE GENOMIC DNA]</scope>
    <source>
        <strain evidence="5 7">OUH 308042</strain>
    </source>
</reference>
<feature type="transmembrane region" description="Helical" evidence="1">
    <location>
        <begin position="87"/>
        <end position="107"/>
    </location>
</feature>
<dbReference type="InterPro" id="IPR032508">
    <property type="entry name" value="FecR_C"/>
</dbReference>
<keyword evidence="1" id="KW-1133">Transmembrane helix</keyword>
<dbReference type="EMBL" id="JPIT01000031">
    <property type="protein sequence ID" value="KIO43832.1"/>
    <property type="molecule type" value="Genomic_DNA"/>
</dbReference>